<dbReference type="InterPro" id="IPR014284">
    <property type="entry name" value="RNA_pol_sigma-70_dom"/>
</dbReference>
<dbReference type="SUPFAM" id="SSF88946">
    <property type="entry name" value="Sigma2 domain of RNA polymerase sigma factors"/>
    <property type="match status" value="1"/>
</dbReference>
<keyword evidence="4" id="KW-0804">Transcription</keyword>
<dbReference type="GO" id="GO:0003677">
    <property type="term" value="F:DNA binding"/>
    <property type="evidence" value="ECO:0007669"/>
    <property type="project" value="InterPro"/>
</dbReference>
<keyword evidence="2" id="KW-0805">Transcription regulation</keyword>
<dbReference type="Gene3D" id="1.10.10.10">
    <property type="entry name" value="Winged helix-like DNA-binding domain superfamily/Winged helix DNA-binding domain"/>
    <property type="match status" value="1"/>
</dbReference>
<accession>A0A4U1CM63</accession>
<evidence type="ECO:0000313" key="8">
    <source>
        <dbReference type="Proteomes" id="UP000307244"/>
    </source>
</evidence>
<evidence type="ECO:0000256" key="3">
    <source>
        <dbReference type="ARBA" id="ARBA00023082"/>
    </source>
</evidence>
<dbReference type="NCBIfam" id="TIGR02937">
    <property type="entry name" value="sigma70-ECF"/>
    <property type="match status" value="1"/>
</dbReference>
<evidence type="ECO:0000259" key="5">
    <source>
        <dbReference type="Pfam" id="PF04542"/>
    </source>
</evidence>
<keyword evidence="3" id="KW-0731">Sigma factor</keyword>
<dbReference type="AlphaFoldDB" id="A0A4U1CM63"/>
<feature type="domain" description="RNA polymerase sigma-70 region 2" evidence="5">
    <location>
        <begin position="27"/>
        <end position="91"/>
    </location>
</feature>
<gene>
    <name evidence="7" type="ORF">FA047_09345</name>
</gene>
<comment type="caution">
    <text evidence="7">The sequence shown here is derived from an EMBL/GenBank/DDBJ whole genome shotgun (WGS) entry which is preliminary data.</text>
</comment>
<dbReference type="RefSeq" id="WP_136835733.1">
    <property type="nucleotide sequence ID" value="NZ_SWBQ01000002.1"/>
</dbReference>
<name>A0A4U1CM63_9SPHI</name>
<dbReference type="InterPro" id="IPR014327">
    <property type="entry name" value="RNA_pol_sigma70_bacteroid"/>
</dbReference>
<dbReference type="InterPro" id="IPR013324">
    <property type="entry name" value="RNA_pol_sigma_r3/r4-like"/>
</dbReference>
<keyword evidence="8" id="KW-1185">Reference proteome</keyword>
<dbReference type="PANTHER" id="PTHR43133">
    <property type="entry name" value="RNA POLYMERASE ECF-TYPE SIGMA FACTO"/>
    <property type="match status" value="1"/>
</dbReference>
<dbReference type="InterPro" id="IPR013249">
    <property type="entry name" value="RNA_pol_sigma70_r4_t2"/>
</dbReference>
<dbReference type="GO" id="GO:0006352">
    <property type="term" value="P:DNA-templated transcription initiation"/>
    <property type="evidence" value="ECO:0007669"/>
    <property type="project" value="InterPro"/>
</dbReference>
<evidence type="ECO:0000313" key="7">
    <source>
        <dbReference type="EMBL" id="TKC07441.1"/>
    </source>
</evidence>
<dbReference type="InterPro" id="IPR007627">
    <property type="entry name" value="RNA_pol_sigma70_r2"/>
</dbReference>
<evidence type="ECO:0000256" key="1">
    <source>
        <dbReference type="ARBA" id="ARBA00010641"/>
    </source>
</evidence>
<dbReference type="CDD" id="cd06171">
    <property type="entry name" value="Sigma70_r4"/>
    <property type="match status" value="1"/>
</dbReference>
<sequence>MLTYSSLSDFELTDLLRKDDASAFTVIYNRYFDVLYVHAYNRLQDKDEAQDVIHELFAHIWNKRRDFFIKTNLSAYLATAVRNKILDVISHQEVESKYVSSLQGFLDEGDCITDHRVRERQLVELIDKGIADLPPKMREVFELSRRHQLSHKQIAEQLNLSEQTVRKQVNNALKILRVKLGLMLFIGL</sequence>
<feature type="domain" description="RNA polymerase sigma factor 70 region 4 type 2" evidence="6">
    <location>
        <begin position="126"/>
        <end position="175"/>
    </location>
</feature>
<organism evidence="7 8">
    <name type="scientific">Pedobacter frigoris</name>
    <dbReference type="NCBI Taxonomy" id="2571272"/>
    <lineage>
        <taxon>Bacteria</taxon>
        <taxon>Pseudomonadati</taxon>
        <taxon>Bacteroidota</taxon>
        <taxon>Sphingobacteriia</taxon>
        <taxon>Sphingobacteriales</taxon>
        <taxon>Sphingobacteriaceae</taxon>
        <taxon>Pedobacter</taxon>
    </lineage>
</organism>
<comment type="similarity">
    <text evidence="1">Belongs to the sigma-70 factor family. ECF subfamily.</text>
</comment>
<dbReference type="Pfam" id="PF08281">
    <property type="entry name" value="Sigma70_r4_2"/>
    <property type="match status" value="1"/>
</dbReference>
<dbReference type="Pfam" id="PF04542">
    <property type="entry name" value="Sigma70_r2"/>
    <property type="match status" value="1"/>
</dbReference>
<dbReference type="EMBL" id="SWBQ01000002">
    <property type="protein sequence ID" value="TKC07441.1"/>
    <property type="molecule type" value="Genomic_DNA"/>
</dbReference>
<dbReference type="InterPro" id="IPR013325">
    <property type="entry name" value="RNA_pol_sigma_r2"/>
</dbReference>
<dbReference type="Proteomes" id="UP000307244">
    <property type="component" value="Unassembled WGS sequence"/>
</dbReference>
<dbReference type="NCBIfam" id="TIGR02985">
    <property type="entry name" value="Sig70_bacteroi1"/>
    <property type="match status" value="1"/>
</dbReference>
<dbReference type="OrthoDB" id="659569at2"/>
<evidence type="ECO:0000259" key="6">
    <source>
        <dbReference type="Pfam" id="PF08281"/>
    </source>
</evidence>
<protein>
    <submittedName>
        <fullName evidence="7">RNA polymerase sigma-70 factor</fullName>
    </submittedName>
</protein>
<dbReference type="InterPro" id="IPR036388">
    <property type="entry name" value="WH-like_DNA-bd_sf"/>
</dbReference>
<dbReference type="Gene3D" id="1.10.1740.10">
    <property type="match status" value="1"/>
</dbReference>
<proteinExistence type="inferred from homology"/>
<dbReference type="GO" id="GO:0016987">
    <property type="term" value="F:sigma factor activity"/>
    <property type="evidence" value="ECO:0007669"/>
    <property type="project" value="UniProtKB-KW"/>
</dbReference>
<evidence type="ECO:0000256" key="2">
    <source>
        <dbReference type="ARBA" id="ARBA00023015"/>
    </source>
</evidence>
<dbReference type="InterPro" id="IPR039425">
    <property type="entry name" value="RNA_pol_sigma-70-like"/>
</dbReference>
<evidence type="ECO:0000256" key="4">
    <source>
        <dbReference type="ARBA" id="ARBA00023163"/>
    </source>
</evidence>
<dbReference type="SUPFAM" id="SSF88659">
    <property type="entry name" value="Sigma3 and sigma4 domains of RNA polymerase sigma factors"/>
    <property type="match status" value="1"/>
</dbReference>
<reference evidence="7 8" key="1">
    <citation type="submission" date="2019-04" db="EMBL/GenBank/DDBJ databases">
        <title>Pedobacter sp. RP-3-15 sp. nov., isolated from Arctic soil.</title>
        <authorList>
            <person name="Dahal R.H."/>
            <person name="Kim D.-U."/>
        </authorList>
    </citation>
    <scope>NUCLEOTIDE SEQUENCE [LARGE SCALE GENOMIC DNA]</scope>
    <source>
        <strain evidence="7 8">RP-3-15</strain>
    </source>
</reference>
<dbReference type="PANTHER" id="PTHR43133:SF46">
    <property type="entry name" value="RNA POLYMERASE SIGMA-70 FACTOR ECF SUBFAMILY"/>
    <property type="match status" value="1"/>
</dbReference>